<comment type="similarity">
    <text evidence="5">Belongs to the MCM family.</text>
</comment>
<organism evidence="7 8">
    <name type="scientific">Papaver somniferum</name>
    <name type="common">Opium poppy</name>
    <dbReference type="NCBI Taxonomy" id="3469"/>
    <lineage>
        <taxon>Eukaryota</taxon>
        <taxon>Viridiplantae</taxon>
        <taxon>Streptophyta</taxon>
        <taxon>Embryophyta</taxon>
        <taxon>Tracheophyta</taxon>
        <taxon>Spermatophyta</taxon>
        <taxon>Magnoliopsida</taxon>
        <taxon>Ranunculales</taxon>
        <taxon>Papaveraceae</taxon>
        <taxon>Papaveroideae</taxon>
        <taxon>Papaver</taxon>
    </lineage>
</organism>
<protein>
    <recommendedName>
        <fullName evidence="1">DNA helicase</fullName>
        <ecNumber evidence="1">3.6.4.12</ecNumber>
    </recommendedName>
</protein>
<dbReference type="PANTHER" id="PTHR11630">
    <property type="entry name" value="DNA REPLICATION LICENSING FACTOR MCM FAMILY MEMBER"/>
    <property type="match status" value="1"/>
</dbReference>
<keyword evidence="5" id="KW-0238">DNA-binding</keyword>
<dbReference type="GO" id="GO:0017116">
    <property type="term" value="F:single-stranded DNA helicase activity"/>
    <property type="evidence" value="ECO:0007669"/>
    <property type="project" value="TreeGrafter"/>
</dbReference>
<dbReference type="InterPro" id="IPR012340">
    <property type="entry name" value="NA-bd_OB-fold"/>
</dbReference>
<evidence type="ECO:0000313" key="7">
    <source>
        <dbReference type="EMBL" id="RZC59695.1"/>
    </source>
</evidence>
<dbReference type="InterPro" id="IPR027417">
    <property type="entry name" value="P-loop_NTPase"/>
</dbReference>
<dbReference type="PROSITE" id="PS50051">
    <property type="entry name" value="MCM_2"/>
    <property type="match status" value="1"/>
</dbReference>
<dbReference type="SUPFAM" id="SSF50249">
    <property type="entry name" value="Nucleic acid-binding proteins"/>
    <property type="match status" value="1"/>
</dbReference>
<evidence type="ECO:0000256" key="1">
    <source>
        <dbReference type="ARBA" id="ARBA00012551"/>
    </source>
</evidence>
<dbReference type="InterPro" id="IPR031327">
    <property type="entry name" value="MCM"/>
</dbReference>
<dbReference type="GO" id="GO:0003697">
    <property type="term" value="F:single-stranded DNA binding"/>
    <property type="evidence" value="ECO:0007669"/>
    <property type="project" value="TreeGrafter"/>
</dbReference>
<dbReference type="EMBL" id="CM010718">
    <property type="protein sequence ID" value="RZC59695.1"/>
    <property type="molecule type" value="Genomic_DNA"/>
</dbReference>
<dbReference type="SMART" id="SM00350">
    <property type="entry name" value="MCM"/>
    <property type="match status" value="1"/>
</dbReference>
<dbReference type="GO" id="GO:0000724">
    <property type="term" value="P:double-strand break repair via homologous recombination"/>
    <property type="evidence" value="ECO:0007669"/>
    <property type="project" value="TreeGrafter"/>
</dbReference>
<dbReference type="GO" id="GO:0042555">
    <property type="term" value="C:MCM complex"/>
    <property type="evidence" value="ECO:0007669"/>
    <property type="project" value="TreeGrafter"/>
</dbReference>
<dbReference type="EC" id="3.6.4.12" evidence="1"/>
<dbReference type="AlphaFoldDB" id="A0A4Y7JJ49"/>
<gene>
    <name evidence="7" type="ORF">C5167_007000</name>
</gene>
<evidence type="ECO:0000256" key="3">
    <source>
        <dbReference type="ARBA" id="ARBA00022840"/>
    </source>
</evidence>
<dbReference type="STRING" id="3469.A0A4Y7JJ49"/>
<dbReference type="SUPFAM" id="SSF52540">
    <property type="entry name" value="P-loop containing nucleoside triphosphate hydrolases"/>
    <property type="match status" value="1"/>
</dbReference>
<dbReference type="InterPro" id="IPR001208">
    <property type="entry name" value="MCM_dom"/>
</dbReference>
<dbReference type="Gramene" id="RZC59695">
    <property type="protein sequence ID" value="RZC59695"/>
    <property type="gene ID" value="C5167_007000"/>
</dbReference>
<reference evidence="7 8" key="1">
    <citation type="journal article" date="2018" name="Science">
        <title>The opium poppy genome and morphinan production.</title>
        <authorList>
            <person name="Guo L."/>
            <person name="Winzer T."/>
            <person name="Yang X."/>
            <person name="Li Y."/>
            <person name="Ning Z."/>
            <person name="He Z."/>
            <person name="Teodor R."/>
            <person name="Lu Y."/>
            <person name="Bowser T.A."/>
            <person name="Graham I.A."/>
            <person name="Ye K."/>
        </authorList>
    </citation>
    <scope>NUCLEOTIDE SEQUENCE [LARGE SCALE GENOMIC DNA]</scope>
    <source>
        <strain evidence="8">cv. HN1</strain>
        <tissue evidence="7">Leaves</tissue>
    </source>
</reference>
<proteinExistence type="inferred from homology"/>
<dbReference type="GO" id="GO:0016787">
    <property type="term" value="F:hydrolase activity"/>
    <property type="evidence" value="ECO:0007669"/>
    <property type="project" value="UniProtKB-KW"/>
</dbReference>
<dbReference type="InterPro" id="IPR018525">
    <property type="entry name" value="MCM_CS"/>
</dbReference>
<dbReference type="GO" id="GO:0006260">
    <property type="term" value="P:DNA replication"/>
    <property type="evidence" value="ECO:0007669"/>
    <property type="project" value="InterPro"/>
</dbReference>
<accession>A0A4Y7JJ49</accession>
<dbReference type="PANTHER" id="PTHR11630:SF48">
    <property type="entry name" value="DNA HELICASE MCM9"/>
    <property type="match status" value="1"/>
</dbReference>
<keyword evidence="3 5" id="KW-0067">ATP-binding</keyword>
<evidence type="ECO:0000256" key="2">
    <source>
        <dbReference type="ARBA" id="ARBA00022741"/>
    </source>
</evidence>
<comment type="catalytic activity">
    <reaction evidence="4">
        <text>ATP + H2O = ADP + phosphate + H(+)</text>
        <dbReference type="Rhea" id="RHEA:13065"/>
        <dbReference type="ChEBI" id="CHEBI:15377"/>
        <dbReference type="ChEBI" id="CHEBI:15378"/>
        <dbReference type="ChEBI" id="CHEBI:30616"/>
        <dbReference type="ChEBI" id="CHEBI:43474"/>
        <dbReference type="ChEBI" id="CHEBI:456216"/>
        <dbReference type="EC" id="3.6.4.12"/>
    </reaction>
</comment>
<dbReference type="PROSITE" id="PS00847">
    <property type="entry name" value="MCM_1"/>
    <property type="match status" value="1"/>
</dbReference>
<dbReference type="PRINTS" id="PR01657">
    <property type="entry name" value="MCMFAMILY"/>
</dbReference>
<dbReference type="Proteomes" id="UP000316621">
    <property type="component" value="Chromosome 4"/>
</dbReference>
<keyword evidence="2 5" id="KW-0547">Nucleotide-binding</keyword>
<evidence type="ECO:0000259" key="6">
    <source>
        <dbReference type="PROSITE" id="PS50051"/>
    </source>
</evidence>
<dbReference type="GO" id="GO:0005524">
    <property type="term" value="F:ATP binding"/>
    <property type="evidence" value="ECO:0007669"/>
    <property type="project" value="UniProtKB-KW"/>
</dbReference>
<feature type="domain" description="MCM C-terminal AAA(+) ATPase" evidence="6">
    <location>
        <begin position="200"/>
        <end position="315"/>
    </location>
</feature>
<name>A0A4Y7JJ49_PAPSO</name>
<dbReference type="GO" id="GO:0005634">
    <property type="term" value="C:nucleus"/>
    <property type="evidence" value="ECO:0007669"/>
    <property type="project" value="UniProtKB-SubCell"/>
</dbReference>
<dbReference type="Gene3D" id="3.40.50.300">
    <property type="entry name" value="P-loop containing nucleotide triphosphate hydrolases"/>
    <property type="match status" value="1"/>
</dbReference>
<keyword evidence="8" id="KW-1185">Reference proteome</keyword>
<evidence type="ECO:0000256" key="4">
    <source>
        <dbReference type="ARBA" id="ARBA00047995"/>
    </source>
</evidence>
<sequence>MFRGSIFVKGRGSVKELIHVRINIDGILENPEACPSIGKIRVKHRGRLLTLKGPVTKTGSIKMIEGERYYECRKCKFRFAVIPESETGNCIRLPSFCDSKRQKSCEGTSFQFVKDNDVIVTGVLTTKWSSDMKDVRCEPATSILYLLLIIHSTERQTLDFFVCAKQCVTLGKGETISCRNTDWSGANVDVCGTKICHDYGIGSTGAGLTVTEVKDGGEWMLEAGALVLADDGICCIDEFDSMRERDRATIHEPMEQQTISVAKAGLVKTFNTRTIVFGATNAKGQYDPTKSLSVNTTLSGSLLSRFDIVHVLLVR</sequence>
<dbReference type="Pfam" id="PF00493">
    <property type="entry name" value="MCM"/>
    <property type="match status" value="1"/>
</dbReference>
<evidence type="ECO:0000313" key="8">
    <source>
        <dbReference type="Proteomes" id="UP000316621"/>
    </source>
</evidence>
<evidence type="ECO:0000256" key="5">
    <source>
        <dbReference type="RuleBase" id="RU004070"/>
    </source>
</evidence>